<keyword evidence="6 11" id="KW-0067">ATP-binding</keyword>
<dbReference type="PANTHER" id="PTHR30042:SF2">
    <property type="entry name" value="POTASSIUM-TRANSPORTING ATPASE KDPC SUBUNIT"/>
    <property type="match status" value="1"/>
</dbReference>
<keyword evidence="8 11" id="KW-1133">Transmembrane helix</keyword>
<organism evidence="12 13">
    <name type="scientific">Neomoorella glycerini</name>
    <dbReference type="NCBI Taxonomy" id="55779"/>
    <lineage>
        <taxon>Bacteria</taxon>
        <taxon>Bacillati</taxon>
        <taxon>Bacillota</taxon>
        <taxon>Clostridia</taxon>
        <taxon>Neomoorellales</taxon>
        <taxon>Neomoorellaceae</taxon>
        <taxon>Neomoorella</taxon>
    </lineage>
</organism>
<evidence type="ECO:0000256" key="2">
    <source>
        <dbReference type="ARBA" id="ARBA00022475"/>
    </source>
</evidence>
<dbReference type="Proteomes" id="UP000425916">
    <property type="component" value="Chromosome"/>
</dbReference>
<dbReference type="Pfam" id="PF02669">
    <property type="entry name" value="KdpC"/>
    <property type="match status" value="1"/>
</dbReference>
<evidence type="ECO:0000256" key="1">
    <source>
        <dbReference type="ARBA" id="ARBA00022448"/>
    </source>
</evidence>
<proteinExistence type="inferred from homology"/>
<dbReference type="OrthoDB" id="9809491at2"/>
<comment type="function">
    <text evidence="11">Part of the high-affinity ATP-driven potassium transport (or Kdp) system, which catalyzes the hydrolysis of ATP coupled with the electrogenic transport of potassium into the cytoplasm. This subunit acts as a catalytic chaperone that increases the ATP-binding affinity of the ATP-hydrolyzing subunit KdpB by the formation of a transient KdpB/KdpC/ATP ternary complex.</text>
</comment>
<sequence length="192" mass="20525">MTRKVLSAFLMLIIMTALTGIVYPLVTTGLARVLFPHQASGSLVLQGGQVIGSALIGQKFTGPRYFHGRPSAAGEDGYDAVSSGGSNLGPTNKKLLKTVKERLAAIRAENDLSPDTPVPSDLVTASASGLDPDITPQAAYLQVPRVARARNLPEDKVRLLVDRNITGRQFGIWGEPRVNVLKLNVELDNLSP</sequence>
<dbReference type="NCBIfam" id="TIGR00681">
    <property type="entry name" value="kdpC"/>
    <property type="match status" value="1"/>
</dbReference>
<evidence type="ECO:0000256" key="7">
    <source>
        <dbReference type="ARBA" id="ARBA00022958"/>
    </source>
</evidence>
<dbReference type="NCBIfam" id="NF001454">
    <property type="entry name" value="PRK00315.1"/>
    <property type="match status" value="1"/>
</dbReference>
<evidence type="ECO:0000256" key="9">
    <source>
        <dbReference type="ARBA" id="ARBA00023065"/>
    </source>
</evidence>
<dbReference type="PIRSF" id="PIRSF001296">
    <property type="entry name" value="K_ATPase_KdpC"/>
    <property type="match status" value="1"/>
</dbReference>
<reference evidence="12 13" key="1">
    <citation type="submission" date="2019-11" db="EMBL/GenBank/DDBJ databases">
        <title>Genome sequence of Moorella glycerini DSM11254.</title>
        <authorList>
            <person name="Poehlein A."/>
            <person name="Boeer T."/>
            <person name="Daniel R."/>
        </authorList>
    </citation>
    <scope>NUCLEOTIDE SEQUENCE [LARGE SCALE GENOMIC DNA]</scope>
    <source>
        <strain evidence="12 13">DSM 11254</strain>
    </source>
</reference>
<evidence type="ECO:0000256" key="8">
    <source>
        <dbReference type="ARBA" id="ARBA00022989"/>
    </source>
</evidence>
<evidence type="ECO:0000256" key="5">
    <source>
        <dbReference type="ARBA" id="ARBA00022741"/>
    </source>
</evidence>
<keyword evidence="1 11" id="KW-0813">Transport</keyword>
<dbReference type="HAMAP" id="MF_00276">
    <property type="entry name" value="KdpC"/>
    <property type="match status" value="1"/>
</dbReference>
<evidence type="ECO:0000256" key="4">
    <source>
        <dbReference type="ARBA" id="ARBA00022692"/>
    </source>
</evidence>
<evidence type="ECO:0000256" key="10">
    <source>
        <dbReference type="ARBA" id="ARBA00023136"/>
    </source>
</evidence>
<name>A0A6I5ZUZ7_9FIRM</name>
<protein>
    <recommendedName>
        <fullName evidence="11">Potassium-transporting ATPase KdpC subunit</fullName>
    </recommendedName>
    <alternativeName>
        <fullName evidence="11">ATP phosphohydrolase [potassium-transporting] C chain</fullName>
    </alternativeName>
    <alternativeName>
        <fullName evidence="11">Potassium-binding and translocating subunit C</fullName>
    </alternativeName>
    <alternativeName>
        <fullName evidence="11">Potassium-translocating ATPase C chain</fullName>
    </alternativeName>
</protein>
<dbReference type="AlphaFoldDB" id="A0A6I5ZUZ7"/>
<keyword evidence="4 11" id="KW-0812">Transmembrane</keyword>
<accession>A0A6I5ZUZ7</accession>
<dbReference type="RefSeq" id="WP_156275765.1">
    <property type="nucleotide sequence ID" value="NZ_CP046244.1"/>
</dbReference>
<keyword evidence="10 11" id="KW-0472">Membrane</keyword>
<comment type="similarity">
    <text evidence="11">Belongs to the KdpC family.</text>
</comment>
<dbReference type="EMBL" id="CP046244">
    <property type="protein sequence ID" value="QGP93912.1"/>
    <property type="molecule type" value="Genomic_DNA"/>
</dbReference>
<comment type="subunit">
    <text evidence="11">The system is composed of three essential subunits: KdpA, KdpB and KdpC.</text>
</comment>
<comment type="subcellular location">
    <subcellularLocation>
        <location evidence="11">Cell membrane</location>
        <topology evidence="11">Single-pass membrane protein</topology>
    </subcellularLocation>
</comment>
<dbReference type="GO" id="GO:0008556">
    <property type="term" value="F:P-type potassium transmembrane transporter activity"/>
    <property type="evidence" value="ECO:0007669"/>
    <property type="project" value="InterPro"/>
</dbReference>
<evidence type="ECO:0000313" key="12">
    <source>
        <dbReference type="EMBL" id="QGP93912.1"/>
    </source>
</evidence>
<keyword evidence="13" id="KW-1185">Reference proteome</keyword>
<dbReference type="GO" id="GO:0005524">
    <property type="term" value="F:ATP binding"/>
    <property type="evidence" value="ECO:0007669"/>
    <property type="project" value="UniProtKB-UniRule"/>
</dbReference>
<evidence type="ECO:0000256" key="11">
    <source>
        <dbReference type="HAMAP-Rule" id="MF_00276"/>
    </source>
</evidence>
<gene>
    <name evidence="12" type="primary">kdpC_2</name>
    <name evidence="11" type="synonym">kdpC</name>
    <name evidence="12" type="ORF">MGLY_33370</name>
</gene>
<dbReference type="InterPro" id="IPR003820">
    <property type="entry name" value="KdpC"/>
</dbReference>
<keyword evidence="3 11" id="KW-0633">Potassium transport</keyword>
<dbReference type="PANTHER" id="PTHR30042">
    <property type="entry name" value="POTASSIUM-TRANSPORTING ATPASE C CHAIN"/>
    <property type="match status" value="1"/>
</dbReference>
<keyword evidence="7 11" id="KW-0630">Potassium</keyword>
<evidence type="ECO:0000313" key="13">
    <source>
        <dbReference type="Proteomes" id="UP000425916"/>
    </source>
</evidence>
<evidence type="ECO:0000256" key="3">
    <source>
        <dbReference type="ARBA" id="ARBA00022538"/>
    </source>
</evidence>
<keyword evidence="9 11" id="KW-0406">Ion transport</keyword>
<keyword evidence="5 11" id="KW-0547">Nucleotide-binding</keyword>
<dbReference type="GO" id="GO:0005886">
    <property type="term" value="C:plasma membrane"/>
    <property type="evidence" value="ECO:0007669"/>
    <property type="project" value="UniProtKB-SubCell"/>
</dbReference>
<keyword evidence="2 11" id="KW-1003">Cell membrane</keyword>
<evidence type="ECO:0000256" key="6">
    <source>
        <dbReference type="ARBA" id="ARBA00022840"/>
    </source>
</evidence>